<dbReference type="EMBL" id="JBGMEL010000008">
    <property type="protein sequence ID" value="MFA0790811.1"/>
    <property type="molecule type" value="Genomic_DNA"/>
</dbReference>
<reference evidence="1 2" key="1">
    <citation type="submission" date="2024-08" db="EMBL/GenBank/DDBJ databases">
        <authorList>
            <person name="Ishaq N."/>
        </authorList>
    </citation>
    <scope>NUCLEOTIDE SEQUENCE [LARGE SCALE GENOMIC DNA]</scope>
    <source>
        <strain evidence="1 2">JCM 30400</strain>
    </source>
</reference>
<evidence type="ECO:0000313" key="1">
    <source>
        <dbReference type="EMBL" id="MFA0790811.1"/>
    </source>
</evidence>
<sequence length="346" mass="38458">MELQTIAGGFVVSQLSSLSPVPASLKTLLERACVRLFDASMIIEDPLTKLAPLREPSVKQPLEQFEQTFVIDQIIDQVRDHGLADHFHEMIGLFGSIMMSLTATETQLAQVNDWVEQGIFGHFLMTDPGGPSLQSWKTELQGSDEEMQLVVNKVHGIEAHKLGFAMVVAKQAARPFPMTIMLPPELCTELKQTPVGESFLDGKLQLGNCRGSVTVSKDMLLSKGGLGSVNRFLTLVRPRFVKSLMHFVLWLKDRGEVELSITDQEHIEYLICLCNEQASATVFSMHSVNRVLATKFASNELLLDLVSSGKVKNTACQRDLLAFTKMEGSSYRCLFEIYSKAKGHRV</sequence>
<protein>
    <submittedName>
        <fullName evidence="1">Uncharacterized protein</fullName>
    </submittedName>
</protein>
<gene>
    <name evidence="1" type="ORF">ACCI51_09665</name>
</gene>
<proteinExistence type="predicted"/>
<dbReference type="Proteomes" id="UP001569414">
    <property type="component" value="Unassembled WGS sequence"/>
</dbReference>
<evidence type="ECO:0000313" key="2">
    <source>
        <dbReference type="Proteomes" id="UP001569414"/>
    </source>
</evidence>
<keyword evidence="2" id="KW-1185">Reference proteome</keyword>
<accession>A0ABV4NPG8</accession>
<comment type="caution">
    <text evidence="1">The sequence shown here is derived from an EMBL/GenBank/DDBJ whole genome shotgun (WGS) entry which is preliminary data.</text>
</comment>
<name>A0ABV4NPG8_9GAMM</name>
<organism evidence="1 2">
    <name type="scientific">Microbulbifer echini</name>
    <dbReference type="NCBI Taxonomy" id="1529067"/>
    <lineage>
        <taxon>Bacteria</taxon>
        <taxon>Pseudomonadati</taxon>
        <taxon>Pseudomonadota</taxon>
        <taxon>Gammaproteobacteria</taxon>
        <taxon>Cellvibrionales</taxon>
        <taxon>Microbulbiferaceae</taxon>
        <taxon>Microbulbifer</taxon>
    </lineage>
</organism>
<dbReference type="RefSeq" id="WP_299587614.1">
    <property type="nucleotide sequence ID" value="NZ_JBGMEL010000008.1"/>
</dbReference>